<name>A0A1M5KST7_9FLAO</name>
<dbReference type="GO" id="GO:0009279">
    <property type="term" value="C:cell outer membrane"/>
    <property type="evidence" value="ECO:0007669"/>
    <property type="project" value="UniProtKB-SubCell"/>
</dbReference>
<dbReference type="Pfam" id="PF00691">
    <property type="entry name" value="OmpA"/>
    <property type="match status" value="2"/>
</dbReference>
<evidence type="ECO:0000256" key="4">
    <source>
        <dbReference type="PROSITE-ProRule" id="PRU00473"/>
    </source>
</evidence>
<keyword evidence="2 4" id="KW-0472">Membrane</keyword>
<keyword evidence="3" id="KW-0998">Cell outer membrane</keyword>
<dbReference type="RefSeq" id="WP_073019325.1">
    <property type="nucleotide sequence ID" value="NZ_FQWF01000007.1"/>
</dbReference>
<feature type="signal peptide" evidence="5">
    <location>
        <begin position="1"/>
        <end position="18"/>
    </location>
</feature>
<protein>
    <submittedName>
        <fullName evidence="7">OmpA family protein</fullName>
    </submittedName>
</protein>
<reference evidence="8" key="1">
    <citation type="submission" date="2016-11" db="EMBL/GenBank/DDBJ databases">
        <authorList>
            <person name="Varghese N."/>
            <person name="Submissions S."/>
        </authorList>
    </citation>
    <scope>NUCLEOTIDE SEQUENCE [LARGE SCALE GENOMIC DNA]</scope>
    <source>
        <strain evidence="8">DSM 17659</strain>
    </source>
</reference>
<evidence type="ECO:0000256" key="5">
    <source>
        <dbReference type="SAM" id="SignalP"/>
    </source>
</evidence>
<accession>A0A1M5KST7</accession>
<organism evidence="7 8">
    <name type="scientific">Flavobacterium micromati</name>
    <dbReference type="NCBI Taxonomy" id="229205"/>
    <lineage>
        <taxon>Bacteria</taxon>
        <taxon>Pseudomonadati</taxon>
        <taxon>Bacteroidota</taxon>
        <taxon>Flavobacteriia</taxon>
        <taxon>Flavobacteriales</taxon>
        <taxon>Flavobacteriaceae</taxon>
        <taxon>Flavobacterium</taxon>
    </lineage>
</organism>
<dbReference type="PROSITE" id="PS51123">
    <property type="entry name" value="OMPA_2"/>
    <property type="match status" value="2"/>
</dbReference>
<dbReference type="CDD" id="cd07185">
    <property type="entry name" value="OmpA_C-like"/>
    <property type="match status" value="2"/>
</dbReference>
<feature type="domain" description="OmpA-like" evidence="6">
    <location>
        <begin position="151"/>
        <end position="268"/>
    </location>
</feature>
<proteinExistence type="predicted"/>
<sequence length="268" mass="31493">MKRTISILALLFLSYLQAQEKPVETVYFAFDKYYLNKDQIQNIVAFIKNIDTSTVESVQIYGYCDDRGENDYNYKLSQKRVLTVHNILTKRGYSRSRITIFEGKGRILLKKDDLENVNETRSKNRRVDLFIVKKNSFGNNIYNSFQDDHQVGDRIYLHNILFELGSSKLTLQSQRELDKIVIKLQKQKTLEFEIRGHVCCTSNLYSDAIDKETNKHNLSLNRAKTVYNYLHNEGINRLRMKYSGRGNKYPLGQGDKLDRRVEFYISKN</sequence>
<feature type="chain" id="PRO_5012206293" evidence="5">
    <location>
        <begin position="19"/>
        <end position="268"/>
    </location>
</feature>
<dbReference type="OrthoDB" id="9782229at2"/>
<evidence type="ECO:0000256" key="3">
    <source>
        <dbReference type="ARBA" id="ARBA00023237"/>
    </source>
</evidence>
<comment type="subcellular location">
    <subcellularLocation>
        <location evidence="1">Cell outer membrane</location>
    </subcellularLocation>
</comment>
<dbReference type="PANTHER" id="PTHR30329">
    <property type="entry name" value="STATOR ELEMENT OF FLAGELLAR MOTOR COMPLEX"/>
    <property type="match status" value="1"/>
</dbReference>
<dbReference type="PANTHER" id="PTHR30329:SF21">
    <property type="entry name" value="LIPOPROTEIN YIAD-RELATED"/>
    <property type="match status" value="1"/>
</dbReference>
<dbReference type="SUPFAM" id="SSF103088">
    <property type="entry name" value="OmpA-like"/>
    <property type="match status" value="2"/>
</dbReference>
<dbReference type="InterPro" id="IPR006664">
    <property type="entry name" value="OMP_bac"/>
</dbReference>
<gene>
    <name evidence="7" type="ORF">SAMN05444372_10779</name>
</gene>
<dbReference type="STRING" id="229205.SAMN05444372_10779"/>
<evidence type="ECO:0000313" key="7">
    <source>
        <dbReference type="EMBL" id="SHG55922.1"/>
    </source>
</evidence>
<dbReference type="AlphaFoldDB" id="A0A1M5KST7"/>
<keyword evidence="5" id="KW-0732">Signal</keyword>
<dbReference type="InterPro" id="IPR050330">
    <property type="entry name" value="Bact_OuterMem_StrucFunc"/>
</dbReference>
<evidence type="ECO:0000256" key="2">
    <source>
        <dbReference type="ARBA" id="ARBA00023136"/>
    </source>
</evidence>
<evidence type="ECO:0000256" key="1">
    <source>
        <dbReference type="ARBA" id="ARBA00004442"/>
    </source>
</evidence>
<feature type="domain" description="OmpA-like" evidence="6">
    <location>
        <begin position="15"/>
        <end position="135"/>
    </location>
</feature>
<dbReference type="PRINTS" id="PR01021">
    <property type="entry name" value="OMPADOMAIN"/>
</dbReference>
<dbReference type="InterPro" id="IPR036737">
    <property type="entry name" value="OmpA-like_sf"/>
</dbReference>
<dbReference type="EMBL" id="FQWF01000007">
    <property type="protein sequence ID" value="SHG55922.1"/>
    <property type="molecule type" value="Genomic_DNA"/>
</dbReference>
<evidence type="ECO:0000259" key="6">
    <source>
        <dbReference type="PROSITE" id="PS51123"/>
    </source>
</evidence>
<dbReference type="InterPro" id="IPR006665">
    <property type="entry name" value="OmpA-like"/>
</dbReference>
<dbReference type="Proteomes" id="UP000184020">
    <property type="component" value="Unassembled WGS sequence"/>
</dbReference>
<dbReference type="Gene3D" id="3.30.1330.60">
    <property type="entry name" value="OmpA-like domain"/>
    <property type="match status" value="2"/>
</dbReference>
<evidence type="ECO:0000313" key="8">
    <source>
        <dbReference type="Proteomes" id="UP000184020"/>
    </source>
</evidence>
<keyword evidence="8" id="KW-1185">Reference proteome</keyword>